<dbReference type="Gene3D" id="1.10.530.10">
    <property type="match status" value="1"/>
</dbReference>
<dbReference type="AlphaFoldDB" id="A0A0B7JER2"/>
<protein>
    <submittedName>
        <fullName evidence="1">Lytic murein transglycosylase</fullName>
    </submittedName>
</protein>
<dbReference type="RefSeq" id="WP_036795462.1">
    <property type="nucleotide sequence ID" value="NZ_JAUZMX010000001.1"/>
</dbReference>
<dbReference type="Gene3D" id="1.10.8.350">
    <property type="entry name" value="Bacterial muramidase"/>
    <property type="match status" value="1"/>
</dbReference>
<organism evidence="1 2">
    <name type="scientific">Photobacterium kishitanii</name>
    <dbReference type="NCBI Taxonomy" id="318456"/>
    <lineage>
        <taxon>Bacteria</taxon>
        <taxon>Pseudomonadati</taxon>
        <taxon>Pseudomonadota</taxon>
        <taxon>Gammaproteobacteria</taxon>
        <taxon>Vibrionales</taxon>
        <taxon>Vibrionaceae</taxon>
        <taxon>Photobacterium</taxon>
    </lineage>
</organism>
<dbReference type="PANTHER" id="PTHR30163">
    <property type="entry name" value="MEMBRANE-BOUND LYTIC MUREIN TRANSGLYCOSYLASE B"/>
    <property type="match status" value="1"/>
</dbReference>
<dbReference type="InterPro" id="IPR011970">
    <property type="entry name" value="MltB_2"/>
</dbReference>
<dbReference type="EMBL" id="PYNF01000001">
    <property type="protein sequence ID" value="PSV01671.1"/>
    <property type="molecule type" value="Genomic_DNA"/>
</dbReference>
<comment type="caution">
    <text evidence="1">The sequence shown here is derived from an EMBL/GenBank/DDBJ whole genome shotgun (WGS) entry which is preliminary data.</text>
</comment>
<name>A0A0B7JER2_9GAMM</name>
<dbReference type="FunFam" id="1.10.8.350:FF:000001">
    <property type="entry name" value="Lytic murein transglycosylase B"/>
    <property type="match status" value="1"/>
</dbReference>
<dbReference type="InterPro" id="IPR031304">
    <property type="entry name" value="SLT_2"/>
</dbReference>
<dbReference type="InterPro" id="IPR023346">
    <property type="entry name" value="Lysozyme-like_dom_sf"/>
</dbReference>
<gene>
    <name evidence="1" type="ORF">C9J27_01010</name>
</gene>
<dbReference type="SUPFAM" id="SSF53955">
    <property type="entry name" value="Lysozyme-like"/>
    <property type="match status" value="1"/>
</dbReference>
<dbReference type="GeneID" id="29943785"/>
<dbReference type="PANTHER" id="PTHR30163:SF8">
    <property type="entry name" value="LYTIC MUREIN TRANSGLYCOSYLASE"/>
    <property type="match status" value="1"/>
</dbReference>
<dbReference type="Pfam" id="PF13406">
    <property type="entry name" value="SLT_2"/>
    <property type="match status" value="1"/>
</dbReference>
<sequence length="323" mass="35934">MHKRLISIFVAIGMGLSSSAFASEEGFDAYVDKLKVEARGNGISEPIIDAAFDGIKYTARAVKADNNQPEKKLSLEQYITRAVPDWKVKQANRLYQQNKVALERIGKQYGVQPRFIVALWGIESNFGKIQGNYHVVEALATLAYDGRREALFRKQVMAALEILQDGNISIADMKGSWAGAMGQCQFMPTSYLTYAVDGNGDGKADIWNTKADVFASAANYLKLSGWDSEYTWGRPVKLSKVLADSYEGTETEKGKTLAQWQQLGVMSNSRGTLPNADIQAWLIQPDGGEGKSYLIYENYRTLLKWNRSHYFALAVSALADRIQ</sequence>
<dbReference type="GO" id="GO:0008933">
    <property type="term" value="F:peptidoglycan lytic transglycosylase activity"/>
    <property type="evidence" value="ECO:0007669"/>
    <property type="project" value="TreeGrafter"/>
</dbReference>
<dbReference type="NCBIfam" id="TIGR02283">
    <property type="entry name" value="MltB_2"/>
    <property type="match status" value="1"/>
</dbReference>
<accession>A0A2T3KNS3</accession>
<dbReference type="InterPro" id="IPR043426">
    <property type="entry name" value="MltB-like"/>
</dbReference>
<evidence type="ECO:0000313" key="2">
    <source>
        <dbReference type="Proteomes" id="UP000241426"/>
    </source>
</evidence>
<reference evidence="1 2" key="1">
    <citation type="submission" date="2018-01" db="EMBL/GenBank/DDBJ databases">
        <title>Whole genome sequencing of Histamine producing bacteria.</title>
        <authorList>
            <person name="Butler K."/>
        </authorList>
    </citation>
    <scope>NUCLEOTIDE SEQUENCE [LARGE SCALE GENOMIC DNA]</scope>
    <source>
        <strain evidence="1 2">FS-7.2</strain>
    </source>
</reference>
<dbReference type="eggNOG" id="COG2951">
    <property type="taxonomic scope" value="Bacteria"/>
</dbReference>
<dbReference type="GO" id="GO:0009253">
    <property type="term" value="P:peptidoglycan catabolic process"/>
    <property type="evidence" value="ECO:0007669"/>
    <property type="project" value="TreeGrafter"/>
</dbReference>
<dbReference type="CDD" id="cd13399">
    <property type="entry name" value="Slt35-like"/>
    <property type="match status" value="1"/>
</dbReference>
<accession>A0A0B7JER2</accession>
<evidence type="ECO:0000313" key="1">
    <source>
        <dbReference type="EMBL" id="PSV01671.1"/>
    </source>
</evidence>
<dbReference type="Proteomes" id="UP000241426">
    <property type="component" value="Unassembled WGS sequence"/>
</dbReference>
<proteinExistence type="predicted"/>